<dbReference type="EMBL" id="MDGM01000014">
    <property type="protein sequence ID" value="PIB23172.1"/>
    <property type="molecule type" value="Genomic_DNA"/>
</dbReference>
<evidence type="ECO:0000259" key="8">
    <source>
        <dbReference type="PROSITE" id="PS50893"/>
    </source>
</evidence>
<sequence length="237" mass="25477">MSITLDKLVLNQGNFQLDADLEIEEGHKIALLGPSGGGKSTLLSAIAGFKEITSGRILFNGADISNDPPAKRPVSLLFQDHNLFPHLSVEQNIGLGLRTNLRLNDSEKEIIQDALRRVGLGGHGTKMPSEMSGGQQQRVALARALLRDRPVLCLDEPFAALGPALKHEMLDLVAEIVDAANATLLMVTHQPDDAEYIADQTILVAQGRAFAPVETTTLFHSPPPALASYLGTRRAHG</sequence>
<dbReference type="SUPFAM" id="SSF52540">
    <property type="entry name" value="P-loop containing nucleoside triphosphate hydrolases"/>
    <property type="match status" value="1"/>
</dbReference>
<organism evidence="9 10">
    <name type="scientific">Paramylibacter kogurei</name>
    <dbReference type="NCBI Taxonomy" id="1889778"/>
    <lineage>
        <taxon>Bacteria</taxon>
        <taxon>Pseudomonadati</taxon>
        <taxon>Pseudomonadota</taxon>
        <taxon>Alphaproteobacteria</taxon>
        <taxon>Rhodobacterales</taxon>
        <taxon>Paracoccaceae</taxon>
        <taxon>Paramylibacter</taxon>
    </lineage>
</organism>
<dbReference type="GO" id="GO:0042626">
    <property type="term" value="F:ATPase-coupled transmembrane transporter activity"/>
    <property type="evidence" value="ECO:0007669"/>
    <property type="project" value="InterPro"/>
</dbReference>
<dbReference type="PANTHER" id="PTHR42781:SF1">
    <property type="entry name" value="THIAMINE IMPORT ATP-BINDING PROTEIN THIQ"/>
    <property type="match status" value="1"/>
</dbReference>
<dbReference type="InterPro" id="IPR050093">
    <property type="entry name" value="ABC_SmlMolc_Importer"/>
</dbReference>
<protein>
    <submittedName>
        <fullName evidence="9">Thiamine ABC transporter, ATP-binding protein</fullName>
    </submittedName>
</protein>
<keyword evidence="4" id="KW-0547">Nucleotide-binding</keyword>
<accession>A0A2G5K2B8</accession>
<evidence type="ECO:0000256" key="4">
    <source>
        <dbReference type="ARBA" id="ARBA00022741"/>
    </source>
</evidence>
<evidence type="ECO:0000256" key="2">
    <source>
        <dbReference type="ARBA" id="ARBA00022475"/>
    </source>
</evidence>
<feature type="domain" description="ABC transporter" evidence="8">
    <location>
        <begin position="1"/>
        <end position="231"/>
    </location>
</feature>
<keyword evidence="7" id="KW-0472">Membrane</keyword>
<keyword evidence="6" id="KW-1278">Translocase</keyword>
<dbReference type="GO" id="GO:0016887">
    <property type="term" value="F:ATP hydrolysis activity"/>
    <property type="evidence" value="ECO:0007669"/>
    <property type="project" value="InterPro"/>
</dbReference>
<dbReference type="PROSITE" id="PS50893">
    <property type="entry name" value="ABC_TRANSPORTER_2"/>
    <property type="match status" value="1"/>
</dbReference>
<reference evidence="9 10" key="1">
    <citation type="submission" date="2016-08" db="EMBL/GenBank/DDBJ databases">
        <title>Draft genome of Amylibacter sp. strain 4G11.</title>
        <authorList>
            <person name="Wong S.-K."/>
            <person name="Hamasaki K."/>
            <person name="Yoshizawa S."/>
        </authorList>
    </citation>
    <scope>NUCLEOTIDE SEQUENCE [LARGE SCALE GENOMIC DNA]</scope>
    <source>
        <strain evidence="9 10">4G11</strain>
    </source>
</reference>
<dbReference type="AlphaFoldDB" id="A0A2G5K2B8"/>
<evidence type="ECO:0000256" key="1">
    <source>
        <dbReference type="ARBA" id="ARBA00022448"/>
    </source>
</evidence>
<evidence type="ECO:0000256" key="6">
    <source>
        <dbReference type="ARBA" id="ARBA00022967"/>
    </source>
</evidence>
<keyword evidence="5 9" id="KW-0067">ATP-binding</keyword>
<dbReference type="PROSITE" id="PS00211">
    <property type="entry name" value="ABC_TRANSPORTER_1"/>
    <property type="match status" value="1"/>
</dbReference>
<evidence type="ECO:0000256" key="5">
    <source>
        <dbReference type="ARBA" id="ARBA00022840"/>
    </source>
</evidence>
<evidence type="ECO:0000313" key="10">
    <source>
        <dbReference type="Proteomes" id="UP000231516"/>
    </source>
</evidence>
<keyword evidence="3" id="KW-0997">Cell inner membrane</keyword>
<name>A0A2G5K2B8_9RHOB</name>
<dbReference type="OrthoDB" id="9802264at2"/>
<evidence type="ECO:0000256" key="3">
    <source>
        <dbReference type="ARBA" id="ARBA00022519"/>
    </source>
</evidence>
<dbReference type="InterPro" id="IPR017871">
    <property type="entry name" value="ABC_transporter-like_CS"/>
</dbReference>
<keyword evidence="2" id="KW-1003">Cell membrane</keyword>
<comment type="caution">
    <text evidence="9">The sequence shown here is derived from an EMBL/GenBank/DDBJ whole genome shotgun (WGS) entry which is preliminary data.</text>
</comment>
<dbReference type="Pfam" id="PF00005">
    <property type="entry name" value="ABC_tran"/>
    <property type="match status" value="1"/>
</dbReference>
<dbReference type="Gene3D" id="3.40.50.300">
    <property type="entry name" value="P-loop containing nucleotide triphosphate hydrolases"/>
    <property type="match status" value="1"/>
</dbReference>
<dbReference type="InterPro" id="IPR003593">
    <property type="entry name" value="AAA+_ATPase"/>
</dbReference>
<gene>
    <name evidence="9" type="ORF">BFP76_09135</name>
</gene>
<dbReference type="SMART" id="SM00382">
    <property type="entry name" value="AAA"/>
    <property type="match status" value="1"/>
</dbReference>
<dbReference type="InterPro" id="IPR027417">
    <property type="entry name" value="P-loop_NTPase"/>
</dbReference>
<dbReference type="PANTHER" id="PTHR42781">
    <property type="entry name" value="SPERMIDINE/PUTRESCINE IMPORT ATP-BINDING PROTEIN POTA"/>
    <property type="match status" value="1"/>
</dbReference>
<dbReference type="InterPro" id="IPR005968">
    <property type="entry name" value="Thiamine_ABC_ThiQ"/>
</dbReference>
<keyword evidence="10" id="KW-1185">Reference proteome</keyword>
<keyword evidence="1" id="KW-0813">Transport</keyword>
<dbReference type="GO" id="GO:0005524">
    <property type="term" value="F:ATP binding"/>
    <property type="evidence" value="ECO:0007669"/>
    <property type="project" value="UniProtKB-KW"/>
</dbReference>
<proteinExistence type="predicted"/>
<evidence type="ECO:0000256" key="7">
    <source>
        <dbReference type="ARBA" id="ARBA00023136"/>
    </source>
</evidence>
<dbReference type="NCBIfam" id="TIGR01277">
    <property type="entry name" value="thiQ"/>
    <property type="match status" value="1"/>
</dbReference>
<dbReference type="InterPro" id="IPR003439">
    <property type="entry name" value="ABC_transporter-like_ATP-bd"/>
</dbReference>
<evidence type="ECO:0000313" key="9">
    <source>
        <dbReference type="EMBL" id="PIB23172.1"/>
    </source>
</evidence>
<dbReference type="RefSeq" id="WP_099594455.1">
    <property type="nucleotide sequence ID" value="NZ_MDGM01000014.1"/>
</dbReference>
<dbReference type="GO" id="GO:0071934">
    <property type="term" value="P:thiamine transmembrane transport"/>
    <property type="evidence" value="ECO:0007669"/>
    <property type="project" value="InterPro"/>
</dbReference>
<dbReference type="GO" id="GO:0016020">
    <property type="term" value="C:membrane"/>
    <property type="evidence" value="ECO:0007669"/>
    <property type="project" value="InterPro"/>
</dbReference>
<dbReference type="Proteomes" id="UP000231516">
    <property type="component" value="Unassembled WGS sequence"/>
</dbReference>